<keyword evidence="5" id="KW-1185">Reference proteome</keyword>
<dbReference type="InterPro" id="IPR021961">
    <property type="entry name" value="McrB_DNA-bd"/>
</dbReference>
<dbReference type="Gene3D" id="3.20.20.80">
    <property type="entry name" value="Glycosidases"/>
    <property type="match status" value="1"/>
</dbReference>
<dbReference type="Gene3D" id="3.30.920.90">
    <property type="match status" value="1"/>
</dbReference>
<feature type="region of interest" description="Disordered" evidence="2">
    <location>
        <begin position="322"/>
        <end position="361"/>
    </location>
</feature>
<dbReference type="Proteomes" id="UP000612899">
    <property type="component" value="Unassembled WGS sequence"/>
</dbReference>
<dbReference type="GO" id="GO:0003796">
    <property type="term" value="F:lysozyme activity"/>
    <property type="evidence" value="ECO:0007669"/>
    <property type="project" value="InterPro"/>
</dbReference>
<dbReference type="InterPro" id="IPR002053">
    <property type="entry name" value="Glyco_hydro_25"/>
</dbReference>
<protein>
    <recommendedName>
        <fullName evidence="3">Type IV methyl-directed restriction enzyme EcoKMcrB subunit DNA-binding domain-containing protein</fullName>
    </recommendedName>
</protein>
<dbReference type="RefSeq" id="WP_203906465.1">
    <property type="nucleotide sequence ID" value="NZ_BONY01000002.1"/>
</dbReference>
<feature type="compositionally biased region" description="Basic and acidic residues" evidence="2">
    <location>
        <begin position="273"/>
        <end position="284"/>
    </location>
</feature>
<evidence type="ECO:0000256" key="2">
    <source>
        <dbReference type="SAM" id="MobiDB-lite"/>
    </source>
</evidence>
<evidence type="ECO:0000313" key="5">
    <source>
        <dbReference type="Proteomes" id="UP000612899"/>
    </source>
</evidence>
<comment type="caution">
    <text evidence="4">The sequence shown here is derived from an EMBL/GenBank/DDBJ whole genome shotgun (WGS) entry which is preliminary data.</text>
</comment>
<feature type="compositionally biased region" description="Low complexity" evidence="2">
    <location>
        <begin position="230"/>
        <end position="250"/>
    </location>
</feature>
<dbReference type="GO" id="GO:0009253">
    <property type="term" value="P:peptidoglycan catabolic process"/>
    <property type="evidence" value="ECO:0007669"/>
    <property type="project" value="InterPro"/>
</dbReference>
<accession>A0A8J3VD99</accession>
<dbReference type="SUPFAM" id="SSF51445">
    <property type="entry name" value="(Trans)glycosidases"/>
    <property type="match status" value="1"/>
</dbReference>
<reference evidence="4" key="1">
    <citation type="submission" date="2021-01" db="EMBL/GenBank/DDBJ databases">
        <title>Whole genome shotgun sequence of Rhizocola hellebori NBRC 109834.</title>
        <authorList>
            <person name="Komaki H."/>
            <person name="Tamura T."/>
        </authorList>
    </citation>
    <scope>NUCLEOTIDE SEQUENCE</scope>
    <source>
        <strain evidence="4">NBRC 109834</strain>
    </source>
</reference>
<feature type="region of interest" description="Disordered" evidence="2">
    <location>
        <begin position="194"/>
        <end position="295"/>
    </location>
</feature>
<dbReference type="EMBL" id="BONY01000002">
    <property type="protein sequence ID" value="GIH02530.1"/>
    <property type="molecule type" value="Genomic_DNA"/>
</dbReference>
<comment type="similarity">
    <text evidence="1">Belongs to the glycosyl hydrolase 25 family.</text>
</comment>
<dbReference type="Pfam" id="PF01183">
    <property type="entry name" value="Glyco_hydro_25"/>
    <property type="match status" value="1"/>
</dbReference>
<sequence length="705" mass="76116">MRLRKLIGEIGAQYDRQLPMSSQAHRLLGQAQDQFRQWIPAGHLVECFGGSGEPAVTPMIAIFHPEETTTIRHGIFVAYLFAEDMSTVTLTLNQGVGEMADHLGRAQARTVVAMQAAAIRAVMRPADIGDLSVAFDLQSTAALSVDFEHANIVSLTYRLDSLSSESAMVADLQQFVRLYTLALEAREVARRNGRHELITSTRRPTPDRPTAPDVKPVTKQPATSEVKPLAEPAANRPAAAEAKQPAAAEAKQPGGSEAKRPAAAEAKQPGGSEAKRPGGSEAKRPGGSGANRPAASDVKAAELAAQAIAAAEVKALAEAAAGQLAAPEVKPRAKRRAAAKAKPLAETAASQPAPPEVKPAGKQPVAAEAEPVVKQAAVKATVEGAAESAAASPDEKALPASDTSLQVLVTDTKAGRKPRALAGTVTRRGILAALVAAPIAYAAPTTAASKIEGLVTRTPLRPKTAPVFTIDVSQHDWNRRGGNLDWARIRGAGIAGMCARASYGDPEGYQWPTYHFASFSRAAREAGMGLRGGYHNLVRGDQASINRQVDWLRRELDRNRANWAMLDIERYSELIKAEMWPRWEDVRRFDDRWAEVDNRILVAYLPPWNWSKHLGQPDLREFRGPLIASNYPREANEDFKELYEQIGGNDGRGWAEYGNRVPEGWQYSSRAKVPGAPNICDVNAWRISYEELKAMLTGTGQRAEG</sequence>
<gene>
    <name evidence="4" type="ORF">Rhe02_05970</name>
</gene>
<feature type="compositionally biased region" description="Low complexity" evidence="2">
    <location>
        <begin position="340"/>
        <end position="349"/>
    </location>
</feature>
<dbReference type="InterPro" id="IPR017853">
    <property type="entry name" value="GH"/>
</dbReference>
<evidence type="ECO:0000259" key="3">
    <source>
        <dbReference type="Pfam" id="PF12102"/>
    </source>
</evidence>
<feature type="domain" description="Type IV methyl-directed restriction enzyme EcoKMcrB subunit DNA-binding" evidence="3">
    <location>
        <begin position="44"/>
        <end position="180"/>
    </location>
</feature>
<dbReference type="Pfam" id="PF12102">
    <property type="entry name" value="MrcB_N"/>
    <property type="match status" value="1"/>
</dbReference>
<dbReference type="AlphaFoldDB" id="A0A8J3VD99"/>
<dbReference type="GO" id="GO:0016998">
    <property type="term" value="P:cell wall macromolecule catabolic process"/>
    <property type="evidence" value="ECO:0007669"/>
    <property type="project" value="InterPro"/>
</dbReference>
<organism evidence="4 5">
    <name type="scientific">Rhizocola hellebori</name>
    <dbReference type="NCBI Taxonomy" id="1392758"/>
    <lineage>
        <taxon>Bacteria</taxon>
        <taxon>Bacillati</taxon>
        <taxon>Actinomycetota</taxon>
        <taxon>Actinomycetes</taxon>
        <taxon>Micromonosporales</taxon>
        <taxon>Micromonosporaceae</taxon>
        <taxon>Rhizocola</taxon>
    </lineage>
</organism>
<proteinExistence type="inferred from homology"/>
<name>A0A8J3VD99_9ACTN</name>
<evidence type="ECO:0000256" key="1">
    <source>
        <dbReference type="ARBA" id="ARBA00010646"/>
    </source>
</evidence>
<evidence type="ECO:0000313" key="4">
    <source>
        <dbReference type="EMBL" id="GIH02530.1"/>
    </source>
</evidence>